<dbReference type="InterPro" id="IPR036691">
    <property type="entry name" value="Endo/exonu/phosph_ase_sf"/>
</dbReference>
<dbReference type="Pfam" id="PF14392">
    <property type="entry name" value="zf-CCHC_4"/>
    <property type="match status" value="1"/>
</dbReference>
<dbReference type="Proteomes" id="UP000583929">
    <property type="component" value="Unassembled WGS sequence"/>
</dbReference>
<dbReference type="InterPro" id="IPR001878">
    <property type="entry name" value="Znf_CCHC"/>
</dbReference>
<proteinExistence type="predicted"/>
<accession>A0A7J6IAJ6</accession>
<dbReference type="InterPro" id="IPR025836">
    <property type="entry name" value="Zn_knuckle_CX2CX4HX4C"/>
</dbReference>
<evidence type="ECO:0000313" key="4">
    <source>
        <dbReference type="Proteomes" id="UP000583929"/>
    </source>
</evidence>
<comment type="caution">
    <text evidence="3">The sequence shown here is derived from an EMBL/GenBank/DDBJ whole genome shotgun (WGS) entry which is preliminary data.</text>
</comment>
<evidence type="ECO:0000313" key="3">
    <source>
        <dbReference type="EMBL" id="KAF4404081.1"/>
    </source>
</evidence>
<name>A0A7J6IAJ6_CANSA</name>
<reference evidence="3 4" key="1">
    <citation type="journal article" date="2020" name="bioRxiv">
        <title>Sequence and annotation of 42 cannabis genomes reveals extensive copy number variation in cannabinoid synthesis and pathogen resistance genes.</title>
        <authorList>
            <person name="Mckernan K.J."/>
            <person name="Helbert Y."/>
            <person name="Kane L.T."/>
            <person name="Ebling H."/>
            <person name="Zhang L."/>
            <person name="Liu B."/>
            <person name="Eaton Z."/>
            <person name="Mclaughlin S."/>
            <person name="Kingan S."/>
            <person name="Baybayan P."/>
            <person name="Concepcion G."/>
            <person name="Jordan M."/>
            <person name="Riva A."/>
            <person name="Barbazuk W."/>
            <person name="Harkins T."/>
        </authorList>
    </citation>
    <scope>NUCLEOTIDE SEQUENCE [LARGE SCALE GENOMIC DNA]</scope>
    <source>
        <strain evidence="4">cv. Jamaican Lion 4</strain>
        <tissue evidence="3">Leaf</tissue>
    </source>
</reference>
<protein>
    <recommendedName>
        <fullName evidence="2">CCHC-type domain-containing protein</fullName>
    </recommendedName>
</protein>
<dbReference type="PANTHER" id="PTHR31286:SF167">
    <property type="entry name" value="OS09G0268800 PROTEIN"/>
    <property type="match status" value="1"/>
</dbReference>
<dbReference type="InterPro" id="IPR040256">
    <property type="entry name" value="At4g02000-like"/>
</dbReference>
<sequence length="835" mass="94036">MVIGNQSDEVEDIVSMTSRLGVESEEDWEENEEAVASFGGRSVVGRIISKQEIKERRFTSIFTRLWKGISDWEVKVLAAEGDSIYVGVTLKSREDARIVVDKQPWIFNGGVLMLEDWPDTGQWRDAKLDKMYCWVRMKGIPLKAFTKKNVIRLAEMAGTLHELKWNNEQRMFLNGYVRARIGFPLQQSIFVGRFLPNGGHQHWVQFKFERLPLLCFKCGTWGHDQYDCNGESITVRGVDGLVVPKYGVWLKEEEVMPNCFIAFQQSRLHRNVDIDVRVDTEEAFLGNDGDRNGVSRTEMVTGSEPAAVSTTAGEAVIGAGVNGEVTTDRGTTGQENREAVISAKVVDYNQSGLRTERQHGLGADGPNGLGFNNSLVDMRDGSKCFQKRPVGVDELENDETDMKKRKNLKVICEEERDRARRGLEKGKQIVGEDLGCSRDGFAGFESGAVDLGSGAKQGQRRKISIKNRARNRPKTCAAGVSLATSAAVGEVGNQAESLNRVGGTGEFIFNAEYEVAETDMQKHNEFKESKLTRSQAVRLSEVLNFGTNVWIVDRIGLSGGLILMWQEELSVQVVSSSPGHIVAHIAGKDFLPWTLTGFYGHPEAPQRHFSWQLLRDIYHETQGPWLCVGDFNEIVSLSEKSGGRVRRSVAMEEFRKVLDECQLVDFCSVKSDFTWCNEHNSSQVMERALVVDIPCEGSGERCGQGRRKSRFHFEEAWCSEEECSDIVSTFWREGRAEASVGRILEDPWLPRPRSFKVYDKPYIPPQLKVVDLKLQDGEWDEDFIRHLFNHDDAEIILQLPVSNPRLEDKVLWHYSTNGEYSVRSAGPSTSPFVFM</sequence>
<gene>
    <name evidence="3" type="ORF">G4B88_014537</name>
</gene>
<keyword evidence="1" id="KW-0479">Metal-binding</keyword>
<keyword evidence="4" id="KW-1185">Reference proteome</keyword>
<dbReference type="Gene3D" id="3.60.10.10">
    <property type="entry name" value="Endonuclease/exonuclease/phosphatase"/>
    <property type="match status" value="1"/>
</dbReference>
<dbReference type="SUPFAM" id="SSF56219">
    <property type="entry name" value="DNase I-like"/>
    <property type="match status" value="1"/>
</dbReference>
<dbReference type="PANTHER" id="PTHR31286">
    <property type="entry name" value="GLYCINE-RICH CELL WALL STRUCTURAL PROTEIN 1.8-LIKE"/>
    <property type="match status" value="1"/>
</dbReference>
<dbReference type="EMBL" id="JAATIQ010000002">
    <property type="protein sequence ID" value="KAF4404081.1"/>
    <property type="molecule type" value="Genomic_DNA"/>
</dbReference>
<dbReference type="AlphaFoldDB" id="A0A7J6IAJ6"/>
<keyword evidence="1" id="KW-0862">Zinc</keyword>
<feature type="domain" description="CCHC-type" evidence="2">
    <location>
        <begin position="215"/>
        <end position="228"/>
    </location>
</feature>
<dbReference type="GO" id="GO:0008270">
    <property type="term" value="F:zinc ion binding"/>
    <property type="evidence" value="ECO:0007669"/>
    <property type="project" value="UniProtKB-KW"/>
</dbReference>
<keyword evidence="1" id="KW-0863">Zinc-finger</keyword>
<organism evidence="3 4">
    <name type="scientific">Cannabis sativa</name>
    <name type="common">Hemp</name>
    <name type="synonym">Marijuana</name>
    <dbReference type="NCBI Taxonomy" id="3483"/>
    <lineage>
        <taxon>Eukaryota</taxon>
        <taxon>Viridiplantae</taxon>
        <taxon>Streptophyta</taxon>
        <taxon>Embryophyta</taxon>
        <taxon>Tracheophyta</taxon>
        <taxon>Spermatophyta</taxon>
        <taxon>Magnoliopsida</taxon>
        <taxon>eudicotyledons</taxon>
        <taxon>Gunneridae</taxon>
        <taxon>Pentapetalae</taxon>
        <taxon>rosids</taxon>
        <taxon>fabids</taxon>
        <taxon>Rosales</taxon>
        <taxon>Cannabaceae</taxon>
        <taxon>Cannabis</taxon>
    </lineage>
</organism>
<dbReference type="PROSITE" id="PS50158">
    <property type="entry name" value="ZF_CCHC"/>
    <property type="match status" value="1"/>
</dbReference>
<dbReference type="GO" id="GO:0003676">
    <property type="term" value="F:nucleic acid binding"/>
    <property type="evidence" value="ECO:0007669"/>
    <property type="project" value="InterPro"/>
</dbReference>
<evidence type="ECO:0000259" key="2">
    <source>
        <dbReference type="PROSITE" id="PS50158"/>
    </source>
</evidence>
<evidence type="ECO:0000256" key="1">
    <source>
        <dbReference type="PROSITE-ProRule" id="PRU00047"/>
    </source>
</evidence>